<proteinExistence type="predicted"/>
<organism evidence="9 10">
    <name type="scientific">Ramlibacter pallidus</name>
    <dbReference type="NCBI Taxonomy" id="2780087"/>
    <lineage>
        <taxon>Bacteria</taxon>
        <taxon>Pseudomonadati</taxon>
        <taxon>Pseudomonadota</taxon>
        <taxon>Betaproteobacteria</taxon>
        <taxon>Burkholderiales</taxon>
        <taxon>Comamonadaceae</taxon>
        <taxon>Ramlibacter</taxon>
    </lineage>
</organism>
<keyword evidence="5" id="KW-0902">Two-component regulatory system</keyword>
<keyword evidence="4" id="KW-0418">Kinase</keyword>
<dbReference type="Proteomes" id="UP000806285">
    <property type="component" value="Unassembled WGS sequence"/>
</dbReference>
<accession>A0ABR9S3Q5</accession>
<reference evidence="9 10" key="1">
    <citation type="submission" date="2020-10" db="EMBL/GenBank/DDBJ databases">
        <title>Ramlibacter sp. HM2 16S ribosomal RNA gene Genome sequencing and assembly.</title>
        <authorList>
            <person name="Kang M."/>
        </authorList>
    </citation>
    <scope>NUCLEOTIDE SEQUENCE [LARGE SCALE GENOMIC DNA]</scope>
    <source>
        <strain evidence="9 10">HM2</strain>
    </source>
</reference>
<keyword evidence="6" id="KW-0175">Coiled coil</keyword>
<dbReference type="PRINTS" id="PR00344">
    <property type="entry name" value="BCTRLSENSOR"/>
</dbReference>
<dbReference type="Pfam" id="PF02518">
    <property type="entry name" value="HATPase_c"/>
    <property type="match status" value="1"/>
</dbReference>
<evidence type="ECO:0000256" key="1">
    <source>
        <dbReference type="ARBA" id="ARBA00000085"/>
    </source>
</evidence>
<evidence type="ECO:0000256" key="7">
    <source>
        <dbReference type="SAM" id="Phobius"/>
    </source>
</evidence>
<evidence type="ECO:0000256" key="3">
    <source>
        <dbReference type="ARBA" id="ARBA00022679"/>
    </source>
</evidence>
<dbReference type="PANTHER" id="PTHR43711">
    <property type="entry name" value="TWO-COMPONENT HISTIDINE KINASE"/>
    <property type="match status" value="1"/>
</dbReference>
<gene>
    <name evidence="9" type="ORF">IM787_11305</name>
</gene>
<keyword evidence="3" id="KW-0808">Transferase</keyword>
<keyword evidence="9" id="KW-0547">Nucleotide-binding</keyword>
<comment type="caution">
    <text evidence="9">The sequence shown here is derived from an EMBL/GenBank/DDBJ whole genome shotgun (WGS) entry which is preliminary data.</text>
</comment>
<evidence type="ECO:0000313" key="9">
    <source>
        <dbReference type="EMBL" id="MBE7368154.1"/>
    </source>
</evidence>
<evidence type="ECO:0000259" key="8">
    <source>
        <dbReference type="PROSITE" id="PS50109"/>
    </source>
</evidence>
<feature type="coiled-coil region" evidence="6">
    <location>
        <begin position="59"/>
        <end position="134"/>
    </location>
</feature>
<dbReference type="InterPro" id="IPR003594">
    <property type="entry name" value="HATPase_dom"/>
</dbReference>
<dbReference type="EMBL" id="JADDIV010000003">
    <property type="protein sequence ID" value="MBE7368154.1"/>
    <property type="molecule type" value="Genomic_DNA"/>
</dbReference>
<dbReference type="InterPro" id="IPR050736">
    <property type="entry name" value="Sensor_HK_Regulatory"/>
</dbReference>
<keyword evidence="7" id="KW-1133">Transmembrane helix</keyword>
<evidence type="ECO:0000313" key="10">
    <source>
        <dbReference type="Proteomes" id="UP000806285"/>
    </source>
</evidence>
<evidence type="ECO:0000256" key="6">
    <source>
        <dbReference type="SAM" id="Coils"/>
    </source>
</evidence>
<evidence type="ECO:0000256" key="2">
    <source>
        <dbReference type="ARBA" id="ARBA00012438"/>
    </source>
</evidence>
<keyword evidence="10" id="KW-1185">Reference proteome</keyword>
<dbReference type="PANTHER" id="PTHR43711:SF1">
    <property type="entry name" value="HISTIDINE KINASE 1"/>
    <property type="match status" value="1"/>
</dbReference>
<dbReference type="InterPro" id="IPR005467">
    <property type="entry name" value="His_kinase_dom"/>
</dbReference>
<protein>
    <recommendedName>
        <fullName evidence="2">histidine kinase</fullName>
        <ecNumber evidence="2">2.7.13.3</ecNumber>
    </recommendedName>
</protein>
<feature type="transmembrane region" description="Helical" evidence="7">
    <location>
        <begin position="20"/>
        <end position="45"/>
    </location>
</feature>
<dbReference type="PROSITE" id="PS50109">
    <property type="entry name" value="HIS_KIN"/>
    <property type="match status" value="1"/>
</dbReference>
<dbReference type="InterPro" id="IPR036890">
    <property type="entry name" value="HATPase_C_sf"/>
</dbReference>
<keyword evidence="9" id="KW-0067">ATP-binding</keyword>
<dbReference type="GO" id="GO:0005524">
    <property type="term" value="F:ATP binding"/>
    <property type="evidence" value="ECO:0007669"/>
    <property type="project" value="UniProtKB-KW"/>
</dbReference>
<keyword evidence="7" id="KW-0472">Membrane</keyword>
<name>A0ABR9S3Q5_9BURK</name>
<dbReference type="SMART" id="SM00387">
    <property type="entry name" value="HATPase_c"/>
    <property type="match status" value="1"/>
</dbReference>
<dbReference type="Gene3D" id="3.30.565.10">
    <property type="entry name" value="Histidine kinase-like ATPase, C-terminal domain"/>
    <property type="match status" value="1"/>
</dbReference>
<dbReference type="SUPFAM" id="SSF55874">
    <property type="entry name" value="ATPase domain of HSP90 chaperone/DNA topoisomerase II/histidine kinase"/>
    <property type="match status" value="1"/>
</dbReference>
<sequence length="414" mass="44146">MVVGEVVMIKDVTEIDRDAMTSLAIVLAACTAIGIALTAFIHVVLGRVQKDVAVRTARLAETRRVLAHEQDERQRAERELTLQQERNELLEARARMAEELSEANGKAEAALRENEEVTARLREAQSELLATARAAGRAEIATNVLHNVGNVLNSVNVSAGVVGSTLRNSRVAGLARAMQLMQAHAGNLGQYLTADDKGRMLPGYLAAVSEALSNERDGMLQEVDRLIKSVDHIKDIVATQQSHASAANVIEPVQPSELAEDALSMQGTALARHQITVIRDYADLPPVPLDRGRVLQILVNLISNAKAAMSSAQQGEHRMTLHVGRFGSDTLRFSVSDAGEGIAPENLTRIFAHGFTTRKDGHGFGLHSSALAARQMGGTLTAHSDGPGRGATFVLDLPLVPASGSATPEAATAV</sequence>
<feature type="domain" description="Histidine kinase" evidence="8">
    <location>
        <begin position="219"/>
        <end position="401"/>
    </location>
</feature>
<comment type="catalytic activity">
    <reaction evidence="1">
        <text>ATP + protein L-histidine = ADP + protein N-phospho-L-histidine.</text>
        <dbReference type="EC" id="2.7.13.3"/>
    </reaction>
</comment>
<dbReference type="EC" id="2.7.13.3" evidence="2"/>
<keyword evidence="7" id="KW-0812">Transmembrane</keyword>
<evidence type="ECO:0000256" key="4">
    <source>
        <dbReference type="ARBA" id="ARBA00022777"/>
    </source>
</evidence>
<evidence type="ECO:0000256" key="5">
    <source>
        <dbReference type="ARBA" id="ARBA00023012"/>
    </source>
</evidence>
<dbReference type="InterPro" id="IPR004358">
    <property type="entry name" value="Sig_transdc_His_kin-like_C"/>
</dbReference>